<feature type="compositionally biased region" description="Basic and acidic residues" evidence="15">
    <location>
        <begin position="984"/>
        <end position="997"/>
    </location>
</feature>
<evidence type="ECO:0000256" key="9">
    <source>
        <dbReference type="ARBA" id="ARBA00022833"/>
    </source>
</evidence>
<sequence length="4293" mass="480207">MRGAPAELTLSLLCHLSHLRATRVTSVDASAPARHVWLSGAQAEICLQREAHLAWLKRGFTSLPPNFAGLDASRPWFVFWIAHAMEVLGDFDDHWAPKVASFLSHCQDPTGGFAGGPSQLPHLAPTYAAVSALMVAGTEEAYQVVDRAAMYDFLMRMKSPEGGFKMHDEGETDMRGCYCAIAVASMLHILTDELMEGIPEYICRCQTWEGGIAGEEGLEAHGGYSYCGLATLCIAGKADALDLHGFLKWAVHKQMTHEGGFQGRANKLVDSCYSFWQGAIFPLLHEAFRQGGSEKVPLPKDHCWFAPEPLQMYLLLACQHPAGGLRDKPNKSADFYHTCYALSGMAVSQYDVSNHTPLLGDLGFDAPTIEENLTEMGAGSGRPQPNETNDLESDSWWFEGVVWGFWWRTYGLSDEAPWFGTPDLPGRLRVDGGWAGYFMDGIGVQAFGSWWPWVACFVMITFITGILGILTYSLHTLTGPCRALGSGVQALLGVCCCRRRDSVEAHLPSARPLMSDIEWHGPRTGWPTETRYLQQRLKGRGSRRRLNDVVVRRGGHVARLLQEESMLRRIDSDGLRVKFSGVSGCTSRQFRRELEEAGEVHLCRQLECRAEHTLHIQEFAGVDHEALLDLHRYAHGSPRWLIGLLGRGLWRAFGLVARLMRCCCRLCCARKANRVIRDEDGHERLLDPDSESEAEGDESSCQGVRIGLVIDGEMRPLAPDGCSDMATQEETTLLDEDIEAQERVPEEASERRASQSKKESGMAPMRSSSVDLGKVMIPSPPRGTLDQEDVMGKPVWVKIKLNYTDEKAVWVMCLGELVGYIPGGVRGDRKLEIFIKFLEATIIVDPKYLDDLTEVKNVEDVEPEKAQHLIREVPQDAAGIGLDVKGYIVPEHLVQRLRSWEGRVVEGGKRLNQSQIDHAKKNISNLVRRHCAGYIKGEIWPSWPAEAELGMDLQVRGRTEHPPLVTSEETRRRSRSRSHSLARIMKEEDERKQRTEHEVVADAETEDLTGEGIVEAFVTATTTGQTHQEAMDTVQMIFEADAPTIQGVLRNYIRKNCGKQNEQVEVAIKILKGTNNQSTSVSKDDNTLQGAQLDRPKPMERKPTSFSDKLFPQQYGIMKDDGSLIRPAGSPDGKNPLTANDGVVGQLFGLGGRLDDTSTRAGAGGDDEDGQMGARVVHALEGIRKATEGDKKGSPGTRSSIGSEESLDVYLARGCNTLTVEVCPDVTGKELFDALKRACSHAKAKLQQIEWPCLVTNGIAYGLAAMQHGGKDHTTLAPWQLSVAHAVTAKPRDFDQYEAPKDDKIEPKPRYPTHFATWLKQARNEIKMLGSVLGLEHKKERLKALDQIERAHEQDSDVWPENYCYSLWEELKVCAPRQARALKGIIYSQLHHKRQAPKVGGDQPHPDGDSQGGDAGGDEDRVGRGRDRAGDKDKKKKEKERDEKKAFPAGKRLRPKAAESVKHGPRTKEGKPICWDGATHMGCSRGKDCNHAHQPITTTKGLHWTVLAQLIRRGGLKSGPMIQPGQVDGRIAQLRTQAKAEHDEKVKDGVQKQGWLPPEEYEGVQYTQLEDELRELTRGPDAHWLKDPMLEPGHKGYTTWDRRVKHPEALRRLKVLEEMEKAGTFARLNQWSSYLQSHVRGRMLNAVIEKQEMTVDEVLLEATEKGCPELAQEAEKVLNEERSVGWIDDEKQAWISAPTWYKDKGYGEGKFEFQCGDRRISWRYLDYKDKLPVSDELASALGLQPGEDEERQCLVLHPAAGILLWEGDWDPERRPTIEEVKQKAQSFRAGLWDEAARAVAELGDPAPWIGAREAEIRGYAHDCLRANHDKDYRLFQAFVLDELREVTLQCWRLNCRGQFQVDHLVGSQPGSEGQIIPFLIHGGHIRLLVPNEKEEPIKVAAELTLNGQVDREWQCEGCWEFLANEDTAAPLVPGKRPKCPRCLDNNPKQGKGQPQVPWSFNEHPVDTQELILMGARTPLKHRPSFAYGVRVQEVFAGSGTWTQAMREAGMAANEPVELFGDPLQKQDRRSHFDLKDEAVANYYLQAAAELPGPSTANVWEFGTPCTSYCDFNILNGGTRSFTSPEGGPDPTKSEEEGNYFCELTCRMCELLYAHDKEFVLESSMPSGRYPKIWDQPAVQRLQQSTGALIVPTHLCEWGAAPSDRPEMRYKKGQWNLVSPGLYLHALLLSRRCQGNHRHMDVKGESDIPGVPRTRRAQVYPGRLCKGWALVVQAAYAGWDTIQVAQALEVIQKDNGREGALPHRTASRAQDSKAHPSSSASSSTMTSTSGKTDQPARSTSYRTDGHCGSAEYSEFHGGSQLLRGHHCGSVGESEFAHGIPVPPEEEPLEEEEEEEETLSDADRRMNPRDEAAVMARLIPREVNPGEAAAPVRPYEGGINVFGPPRPLEGINGRSEDWWDYQEDTLFLVRHHVMPRRSMFGSHYGDWVDCPVSDHLIRSDRRTWMYPQRRDLSEAVPQERVFLDNWRVDLARLRDIPDAIEAEYADWTGATTFYLYDPEIRPELGRRFGHGQEEGEGEDPDSEVDGGLQPVLPEGRDMAPAFRSPREFQPPTREVEAARRYYPGGGVWDPWHGGRIEEEESNAEQAVGEAGSSDDRRQRSRSRSRGFAPSRGDDGSDRRVGYLAASQVLEYEEAQTCGWLGHCLEPDEQCQVGYMDDQNLMEEPRGEVLDRALKYMEHCKNHPKYDTQVIRTAVALGDDLLRSAGTLERAMQGLREARRRTIGVPTAGATTNEVLECLDANHADYLKAMNAGGVRTRRYYPPRRLKAEPYPSAVDNIEEMYQKAWKDGHWGIVLFASDKTEECTRNLIECPQGRVPKQLPDRSISTEGRPIHAMMTANAATHKFQHPPAVQPRHRQIARKAIWWGARHPGIRCLIAKLDVSRAFKWHDVAPEDTSDFGSALPGGPVGVEGRVKMIYGGLPFGWCGAPGEYMAFALAGRAYHENFKPADEQVNGPTPFSSEWLMDDSVIVEPMVGVRPWQAVDSLGHAIEKIWGQAALNLEKQIEEGTPATEQIVWGLFMNVESMTIRLPEPKALKMRYLLALPELQFGGREVHLKVAQELRGLGQYAAITIPPLRTELSVIDLFLCPSKCEGGYIRPNVNDEDAAARAWRCWDEMLALLRLWFETPYEGTFESTMESMLTTRELLALPGMRERLRWVGGDATPEVAGALDWKAKHYMREDAKEMLKALGKVPELAEEPEMKIAIAELLCYAGLAAAESHGWHGELVAYATDNQNVRSWLTKRQSKCAIARHIIRILGMLEVRYHFKTVAFYIRTYHNVTADWLSRETKKVVEDKMELDGWTKVDVKEDWGHYIDESVAGIFRWPGGEALGSLTQAVDVVHKPYCPIVAAGCAVELGRGRLPWAIAWDRLGGQVCKVGQQGTPMEEKLEELNLKGSTTLTDETDLVWVFASVAEDSWGGSRTYIKQFVKKHLPANVLIDIAKGGPVEEIKTDLVRLSYIVHTFDCLTTHYGDPVAKRKVIVLGSRVRKGETIQGASMPPRSAAEPASIQRTLDPAACSVKPQWLDPGTVVNVNHKISTSGDRMLPWPAGHFASSQDGEAKELIYDIRGPALTCRRGKSMVVLDHRGAEVQARRLGAEEEWLLNGGRLEDVHMLRELGTKQDFFKKDAAMKFPQQSAHRLVAWFERWRQDRPEADPAGQERVGVCFDADRARADEQVKAWMRAWQGDHQNPRASYERWMATQRQDPEALEKIGGRRQTGLKRAKSAPPDRLVLPSAIGRGRERLQLDANQELQRDRAWLDALAAEAVMSKLSEGTRAGYEVGWKQWCLWRRMGNKGVYLVGETKDERKADEDELLRFMTYLAHVMGRTEGTVKQRPFAIKMGHLVAGHDDPTLNRVRIWAALNGFKRWQPETKRKYPVLPGMLVWIHRHLRSCDTLSKGDQVILWAAIMVGFFFLLRASEFLVTVGRSWGSTRTLKGSDIEARKDNMQVTNFHQAEEVVIYLKGSKTDQYNQGTVRNQFKSGNELCVVSALADYQNIKPERFAGAEENQPLFRFEDGKPLQRGDIQNLIQLAAVADGQSTTRYGSHSLRIGGATAMYQTTKDLDVVKRFGRWNSDAFHGYLWESHERQRDLAKGMAGADGQLLAPRKNKGYEAAPRHQEKPKQRIADTPTGLQSSMKVGSMGSVSEDYALGNLTKITEGMAMTPRMARQRPTWSSMARSASDGKQPTGVRKCNLEDAASKRVLVIPVELDTCAERKCTFFEALPPLAVPGREGVGAVRWRQHVASLSAVEVEASPPHQAATGGYGGTASPSARDQTM</sequence>
<feature type="region of interest" description="Disordered" evidence="15">
    <location>
        <begin position="2332"/>
        <end position="2365"/>
    </location>
</feature>
<feature type="region of interest" description="Disordered" evidence="15">
    <location>
        <begin position="4266"/>
        <end position="4293"/>
    </location>
</feature>
<evidence type="ECO:0000256" key="4">
    <source>
        <dbReference type="ARBA" id="ARBA00015798"/>
    </source>
</evidence>
<dbReference type="Pfam" id="PF00432">
    <property type="entry name" value="Prenyltrans"/>
    <property type="match status" value="1"/>
</dbReference>
<evidence type="ECO:0000256" key="10">
    <source>
        <dbReference type="ARBA" id="ARBA00023125"/>
    </source>
</evidence>
<protein>
    <recommendedName>
        <fullName evidence="4">Protein farnesyltransferase subunit beta</fullName>
        <ecNumber evidence="3">2.5.1.58</ecNumber>
    </recommendedName>
    <alternativeName>
        <fullName evidence="12">CAAX farnesyltransferase subunit beta</fullName>
    </alternativeName>
    <alternativeName>
        <fullName evidence="13">Ras proteins prenyltransferase subunit beta</fullName>
    </alternativeName>
</protein>
<evidence type="ECO:0000256" key="12">
    <source>
        <dbReference type="ARBA" id="ARBA00030182"/>
    </source>
</evidence>
<feature type="compositionally biased region" description="Basic and acidic residues" evidence="15">
    <location>
        <begin position="1456"/>
        <end position="1471"/>
    </location>
</feature>
<evidence type="ECO:0000256" key="13">
    <source>
        <dbReference type="ARBA" id="ARBA00032909"/>
    </source>
</evidence>
<comment type="cofactor">
    <cofactor evidence="1">
        <name>Zn(2+)</name>
        <dbReference type="ChEBI" id="CHEBI:29105"/>
    </cofactor>
</comment>
<dbReference type="InterPro" id="IPR011010">
    <property type="entry name" value="DNA_brk_join_enz"/>
</dbReference>
<evidence type="ECO:0000256" key="16">
    <source>
        <dbReference type="SAM" id="SignalP"/>
    </source>
</evidence>
<keyword evidence="11" id="KW-0233">DNA recombination</keyword>
<proteinExistence type="inferred from homology"/>
<accession>A0ABP0R0V7</accession>
<feature type="region of interest" description="Disordered" evidence="15">
    <location>
        <begin position="1394"/>
        <end position="1473"/>
    </location>
</feature>
<dbReference type="EC" id="2.5.1.58" evidence="3"/>
<comment type="caution">
    <text evidence="18">The sequence shown here is derived from an EMBL/GenBank/DDBJ whole genome shotgun (WGS) entry which is preliminary data.</text>
</comment>
<dbReference type="InterPro" id="IPR000571">
    <property type="entry name" value="Znf_CCCH"/>
</dbReference>
<feature type="region of interest" description="Disordered" evidence="15">
    <location>
        <begin position="1076"/>
        <end position="1107"/>
    </location>
</feature>
<dbReference type="InterPro" id="IPR013762">
    <property type="entry name" value="Integrase-like_cat_sf"/>
</dbReference>
<evidence type="ECO:0000256" key="15">
    <source>
        <dbReference type="SAM" id="MobiDB-lite"/>
    </source>
</evidence>
<feature type="compositionally biased region" description="Basic and acidic residues" evidence="15">
    <location>
        <begin position="4130"/>
        <end position="4141"/>
    </location>
</feature>
<organism evidence="18 19">
    <name type="scientific">Durusdinium trenchii</name>
    <dbReference type="NCBI Taxonomy" id="1381693"/>
    <lineage>
        <taxon>Eukaryota</taxon>
        <taxon>Sar</taxon>
        <taxon>Alveolata</taxon>
        <taxon>Dinophyceae</taxon>
        <taxon>Suessiales</taxon>
        <taxon>Symbiodiniaceae</taxon>
        <taxon>Durusdinium</taxon>
    </lineage>
</organism>
<keyword evidence="5" id="KW-0637">Prenyltransferase</keyword>
<dbReference type="Gene3D" id="1.10.443.10">
    <property type="entry name" value="Intergrase catalytic core"/>
    <property type="match status" value="1"/>
</dbReference>
<dbReference type="Gene3D" id="1.50.10.20">
    <property type="match status" value="1"/>
</dbReference>
<evidence type="ECO:0000313" key="18">
    <source>
        <dbReference type="EMBL" id="CAK9093021.1"/>
    </source>
</evidence>
<dbReference type="CDD" id="cd02893">
    <property type="entry name" value="FTase"/>
    <property type="match status" value="1"/>
</dbReference>
<feature type="compositionally biased region" description="Basic and acidic residues" evidence="15">
    <location>
        <begin position="1418"/>
        <end position="1446"/>
    </location>
</feature>
<feature type="compositionally biased region" description="Basic and acidic residues" evidence="15">
    <location>
        <begin position="740"/>
        <end position="760"/>
    </location>
</feature>
<dbReference type="Proteomes" id="UP001642484">
    <property type="component" value="Unassembled WGS sequence"/>
</dbReference>
<dbReference type="InterPro" id="IPR001330">
    <property type="entry name" value="Prenyltrans"/>
</dbReference>
<dbReference type="PANTHER" id="PTHR11774:SF6">
    <property type="entry name" value="PROTEIN FARNESYLTRANSFERASE SUBUNIT BETA"/>
    <property type="match status" value="1"/>
</dbReference>
<keyword evidence="8" id="KW-0677">Repeat</keyword>
<feature type="compositionally biased region" description="Acidic residues" evidence="15">
    <location>
        <begin position="2532"/>
        <end position="2542"/>
    </location>
</feature>
<dbReference type="InterPro" id="IPR008930">
    <property type="entry name" value="Terpenoid_cyclase/PrenylTrfase"/>
</dbReference>
<evidence type="ECO:0000256" key="14">
    <source>
        <dbReference type="PROSITE-ProRule" id="PRU00723"/>
    </source>
</evidence>
<keyword evidence="7 14" id="KW-0479">Metal-binding</keyword>
<dbReference type="EMBL" id="CAXAMN010025140">
    <property type="protein sequence ID" value="CAK9093021.1"/>
    <property type="molecule type" value="Genomic_DNA"/>
</dbReference>
<comment type="similarity">
    <text evidence="2">Belongs to the protein prenyltransferase subunit beta family.</text>
</comment>
<dbReference type="PROSITE" id="PS50103">
    <property type="entry name" value="ZF_C3H1"/>
    <property type="match status" value="1"/>
</dbReference>
<dbReference type="InterPro" id="IPR010998">
    <property type="entry name" value="Integrase_recombinase_N"/>
</dbReference>
<dbReference type="SUPFAM" id="SSF48239">
    <property type="entry name" value="Terpenoid cyclases/Protein prenyltransferases"/>
    <property type="match status" value="1"/>
</dbReference>
<keyword evidence="6" id="KW-0808">Transferase</keyword>
<evidence type="ECO:0000256" key="6">
    <source>
        <dbReference type="ARBA" id="ARBA00022679"/>
    </source>
</evidence>
<dbReference type="InterPro" id="IPR045089">
    <property type="entry name" value="PGGT1B-like"/>
</dbReference>
<keyword evidence="14" id="KW-0863">Zinc-finger</keyword>
<feature type="signal peptide" evidence="16">
    <location>
        <begin position="1"/>
        <end position="21"/>
    </location>
</feature>
<evidence type="ECO:0000313" key="19">
    <source>
        <dbReference type="Proteomes" id="UP001642484"/>
    </source>
</evidence>
<feature type="region of interest" description="Disordered" evidence="15">
    <location>
        <begin position="2523"/>
        <end position="2572"/>
    </location>
</feature>
<feature type="compositionally biased region" description="Acidic residues" evidence="15">
    <location>
        <begin position="2342"/>
        <end position="2358"/>
    </location>
</feature>
<keyword evidence="10" id="KW-0238">DNA-binding</keyword>
<evidence type="ECO:0000256" key="7">
    <source>
        <dbReference type="ARBA" id="ARBA00022723"/>
    </source>
</evidence>
<evidence type="ECO:0000256" key="3">
    <source>
        <dbReference type="ARBA" id="ARBA00012702"/>
    </source>
</evidence>
<evidence type="ECO:0000256" key="5">
    <source>
        <dbReference type="ARBA" id="ARBA00022602"/>
    </source>
</evidence>
<feature type="compositionally biased region" description="Polar residues" evidence="15">
    <location>
        <begin position="4284"/>
        <end position="4293"/>
    </location>
</feature>
<evidence type="ECO:0000256" key="1">
    <source>
        <dbReference type="ARBA" id="ARBA00001947"/>
    </source>
</evidence>
<dbReference type="SUPFAM" id="SSF56349">
    <property type="entry name" value="DNA breaking-rejoining enzymes"/>
    <property type="match status" value="1"/>
</dbReference>
<evidence type="ECO:0000259" key="17">
    <source>
        <dbReference type="PROSITE" id="PS50103"/>
    </source>
</evidence>
<evidence type="ECO:0000256" key="11">
    <source>
        <dbReference type="ARBA" id="ARBA00023172"/>
    </source>
</evidence>
<gene>
    <name evidence="18" type="ORF">CCMP2556_LOCUS44491</name>
</gene>
<keyword evidence="19" id="KW-1185">Reference proteome</keyword>
<reference evidence="18 19" key="1">
    <citation type="submission" date="2024-02" db="EMBL/GenBank/DDBJ databases">
        <authorList>
            <person name="Chen Y."/>
            <person name="Shah S."/>
            <person name="Dougan E. K."/>
            <person name="Thang M."/>
            <person name="Chan C."/>
        </authorList>
    </citation>
    <scope>NUCLEOTIDE SEQUENCE [LARGE SCALE GENOMIC DNA]</scope>
</reference>
<feature type="chain" id="PRO_5047361853" description="Protein farnesyltransferase subunit beta" evidence="16">
    <location>
        <begin position="22"/>
        <end position="4293"/>
    </location>
</feature>
<evidence type="ECO:0000256" key="8">
    <source>
        <dbReference type="ARBA" id="ARBA00022737"/>
    </source>
</evidence>
<dbReference type="InterPro" id="IPR026872">
    <property type="entry name" value="FTB"/>
</dbReference>
<feature type="zinc finger region" description="C3H1-type" evidence="14">
    <location>
        <begin position="1468"/>
        <end position="1496"/>
    </location>
</feature>
<evidence type="ECO:0000256" key="2">
    <source>
        <dbReference type="ARBA" id="ARBA00010497"/>
    </source>
</evidence>
<name>A0ABP0R0V7_9DINO</name>
<dbReference type="Gene3D" id="1.10.150.130">
    <property type="match status" value="1"/>
</dbReference>
<keyword evidence="9 14" id="KW-0862">Zinc</keyword>
<feature type="region of interest" description="Disordered" evidence="15">
    <location>
        <begin position="4126"/>
        <end position="4154"/>
    </location>
</feature>
<feature type="compositionally biased region" description="Low complexity" evidence="15">
    <location>
        <begin position="2276"/>
        <end position="2288"/>
    </location>
</feature>
<feature type="compositionally biased region" description="Basic and acidic residues" evidence="15">
    <location>
        <begin position="1094"/>
        <end position="1103"/>
    </location>
</feature>
<dbReference type="PANTHER" id="PTHR11774">
    <property type="entry name" value="GERANYLGERANYL TRANSFERASE TYPE BETA SUBUNIT"/>
    <property type="match status" value="1"/>
</dbReference>
<feature type="region of interest" description="Disordered" evidence="15">
    <location>
        <begin position="958"/>
        <end position="997"/>
    </location>
</feature>
<keyword evidence="16" id="KW-0732">Signal</keyword>
<feature type="region of interest" description="Disordered" evidence="15">
    <location>
        <begin position="737"/>
        <end position="786"/>
    </location>
</feature>
<feature type="compositionally biased region" description="Polar residues" evidence="15">
    <location>
        <begin position="2289"/>
        <end position="2301"/>
    </location>
</feature>
<feature type="region of interest" description="Disordered" evidence="15">
    <location>
        <begin position="2597"/>
        <end position="2637"/>
    </location>
</feature>
<feature type="region of interest" description="Disordered" evidence="15">
    <location>
        <begin position="2258"/>
        <end position="2304"/>
    </location>
</feature>
<feature type="domain" description="C3H1-type" evidence="17">
    <location>
        <begin position="1468"/>
        <end position="1496"/>
    </location>
</feature>